<accession>B0TE11</accession>
<dbReference type="InterPro" id="IPR036582">
    <property type="entry name" value="Mao_N_sf"/>
</dbReference>
<feature type="domain" description="Peptidoglycan beta-N-acetylmuramidase NamZ C-terminal" evidence="3">
    <location>
        <begin position="261"/>
        <end position="400"/>
    </location>
</feature>
<feature type="domain" description="Copper amine oxidase-like N-terminal" evidence="2">
    <location>
        <begin position="417"/>
        <end position="525"/>
    </location>
</feature>
<dbReference type="Proteomes" id="UP000008550">
    <property type="component" value="Chromosome"/>
</dbReference>
<name>B0TE11_HELMI</name>
<dbReference type="InterPro" id="IPR048503">
    <property type="entry name" value="NamZ_C"/>
</dbReference>
<dbReference type="SUPFAM" id="SSF55383">
    <property type="entry name" value="Copper amine oxidase, domain N"/>
    <property type="match status" value="1"/>
</dbReference>
<dbReference type="InterPro" id="IPR008302">
    <property type="entry name" value="NamZ"/>
</dbReference>
<keyword evidence="5" id="KW-1185">Reference proteome</keyword>
<gene>
    <name evidence="4" type="ORF">HM1_1636</name>
</gene>
<dbReference type="InterPro" id="IPR012854">
    <property type="entry name" value="Cu_amine_oxidase-like_N"/>
</dbReference>
<evidence type="ECO:0000259" key="2">
    <source>
        <dbReference type="Pfam" id="PF07833"/>
    </source>
</evidence>
<dbReference type="Gene3D" id="3.90.1150.140">
    <property type="match status" value="1"/>
</dbReference>
<evidence type="ECO:0000313" key="4">
    <source>
        <dbReference type="EMBL" id="ABZ84206.1"/>
    </source>
</evidence>
<dbReference type="Gene3D" id="3.30.457.10">
    <property type="entry name" value="Copper amine oxidase-like, N-terminal domain"/>
    <property type="match status" value="1"/>
</dbReference>
<dbReference type="PANTHER" id="PTHR42915:SF1">
    <property type="entry name" value="PEPTIDOGLYCAN BETA-N-ACETYLMURAMIDASE NAMZ"/>
    <property type="match status" value="1"/>
</dbReference>
<evidence type="ECO:0000259" key="3">
    <source>
        <dbReference type="Pfam" id="PF20732"/>
    </source>
</evidence>
<dbReference type="PANTHER" id="PTHR42915">
    <property type="entry name" value="HYPOTHETICAL 460 KDA PROTEIN IN FEUA-SIGW INTERGENIC REGION [PRECURSOR]"/>
    <property type="match status" value="1"/>
</dbReference>
<dbReference type="Pfam" id="PF07075">
    <property type="entry name" value="NamZ_N"/>
    <property type="match status" value="1"/>
</dbReference>
<organism evidence="4 5">
    <name type="scientific">Heliobacterium modesticaldum (strain ATCC 51547 / Ice1)</name>
    <dbReference type="NCBI Taxonomy" id="498761"/>
    <lineage>
        <taxon>Bacteria</taxon>
        <taxon>Bacillati</taxon>
        <taxon>Bacillota</taxon>
        <taxon>Clostridia</taxon>
        <taxon>Eubacteriales</taxon>
        <taxon>Heliobacteriaceae</taxon>
        <taxon>Heliomicrobium</taxon>
    </lineage>
</organism>
<dbReference type="EMBL" id="CP000930">
    <property type="protein sequence ID" value="ABZ84206.1"/>
    <property type="molecule type" value="Genomic_DNA"/>
</dbReference>
<feature type="domain" description="Peptidoglycan beta-N-acetylmuramidase NamZ N-terminal" evidence="1">
    <location>
        <begin position="57"/>
        <end position="255"/>
    </location>
</feature>
<dbReference type="InterPro" id="IPR048502">
    <property type="entry name" value="NamZ_N"/>
</dbReference>
<reference evidence="4 5" key="1">
    <citation type="journal article" date="2008" name="J. Bacteriol.">
        <title>The genome of Heliobacterium modesticaldum, a phototrophic representative of the Firmicutes containing the simplest photosynthetic apparatus.</title>
        <authorList>
            <person name="Sattley W.M."/>
            <person name="Madigan M.T."/>
            <person name="Swingley W.D."/>
            <person name="Cheung P.C."/>
            <person name="Clocksin K.M."/>
            <person name="Conrad A.L."/>
            <person name="Dejesa L.C."/>
            <person name="Honchak B.M."/>
            <person name="Jung D.O."/>
            <person name="Karbach L.E."/>
            <person name="Kurdoglu A."/>
            <person name="Lahiri S."/>
            <person name="Mastrian S.D."/>
            <person name="Page L.E."/>
            <person name="Taylor H.L."/>
            <person name="Wang Z.T."/>
            <person name="Raymond J."/>
            <person name="Chen M."/>
            <person name="Blankenship R.E."/>
            <person name="Touchman J.W."/>
        </authorList>
    </citation>
    <scope>NUCLEOTIDE SEQUENCE [LARGE SCALE GENOMIC DNA]</scope>
    <source>
        <strain evidence="5">ATCC 51547 / Ice1</strain>
    </source>
</reference>
<evidence type="ECO:0000313" key="5">
    <source>
        <dbReference type="Proteomes" id="UP000008550"/>
    </source>
</evidence>
<dbReference type="AlphaFoldDB" id="B0TE11"/>
<dbReference type="Pfam" id="PF07833">
    <property type="entry name" value="Cu_amine_oxidN1"/>
    <property type="match status" value="1"/>
</dbReference>
<evidence type="ECO:0000259" key="1">
    <source>
        <dbReference type="Pfam" id="PF07075"/>
    </source>
</evidence>
<sequence length="531" mass="57900">MQKRWLFFWAILLSLSAILISPLPPFPVLPPAEAATVTLGNERLMSTYHSLIAGKRVGLVTNQTGVNSRGERTVDMLARDQSTKLVALFGPEHGVDGTAKAGEYVASYQHPTLNIPVYSLYGPTRMPTEEMLRNLDVLLFDIQDIGARSYTYMSTLNYCMVAAQKYNKPIVVLDRPNPLGGVIADGPVLEDPYKTFVGVDTLPMSHGMTAGELALYFNRNIGAKLTVVPMAGWHRNMVFQDTGLPWVNTSPAIVDLDAAFGYMATGLGEGTGVFQSNFKWIGAKGIDADRYAELLNGAGLPGVTFVPDRRGSAGGVRLQITDYHAFNPAKTGIYALAYAHSLNRFPVPKSGDKVVMFDKIMGTDKVGIWLEAGLSPQEMEENYRPALEAFREERKRYLIYGDRLDSPPGLIEPIRVVVDGREVPFDSAPYLDRNDRVMVPLRAIAEALGASVTWSGATGTITVEKAGKRSIFVVGSPSAVIQGAQKRLDAAPVILGARTMIPARYVTEAVGGAVEWDGVRRTVIVMSKTER</sequence>
<dbReference type="Gene3D" id="3.40.50.12170">
    <property type="entry name" value="Uncharacterised protein PF07075, DUF1343"/>
    <property type="match status" value="1"/>
</dbReference>
<dbReference type="GO" id="GO:0033922">
    <property type="term" value="F:peptidoglycan beta-N-acetylmuramidase activity"/>
    <property type="evidence" value="ECO:0007669"/>
    <property type="project" value="InterPro"/>
</dbReference>
<dbReference type="RefSeq" id="WP_012282715.1">
    <property type="nucleotide sequence ID" value="NC_010337.2"/>
</dbReference>
<dbReference type="STRING" id="498761.HM1_1636"/>
<dbReference type="KEGG" id="hmo:HM1_1636"/>
<dbReference type="eggNOG" id="COG3876">
    <property type="taxonomic scope" value="Bacteria"/>
</dbReference>
<proteinExistence type="predicted"/>
<protein>
    <submittedName>
        <fullName evidence="4">Uncharacterized protein</fullName>
    </submittedName>
</protein>
<dbReference type="Pfam" id="PF20732">
    <property type="entry name" value="NamZ_C"/>
    <property type="match status" value="1"/>
</dbReference>
<dbReference type="OrthoDB" id="9801061at2"/>
<dbReference type="HOGENOM" id="CLU_033227_0_0_9"/>